<dbReference type="OrthoDB" id="3257981at2759"/>
<organism evidence="3 4">
    <name type="scientific">Asterophora parasitica</name>
    <dbReference type="NCBI Taxonomy" id="117018"/>
    <lineage>
        <taxon>Eukaryota</taxon>
        <taxon>Fungi</taxon>
        <taxon>Dikarya</taxon>
        <taxon>Basidiomycota</taxon>
        <taxon>Agaricomycotina</taxon>
        <taxon>Agaricomycetes</taxon>
        <taxon>Agaricomycetidae</taxon>
        <taxon>Agaricales</taxon>
        <taxon>Tricholomatineae</taxon>
        <taxon>Lyophyllaceae</taxon>
        <taxon>Asterophora</taxon>
    </lineage>
</organism>
<feature type="domain" description="WSC" evidence="2">
    <location>
        <begin position="199"/>
        <end position="293"/>
    </location>
</feature>
<dbReference type="AlphaFoldDB" id="A0A9P7G3T2"/>
<gene>
    <name evidence="3" type="ORF">DXG03_001198</name>
</gene>
<feature type="region of interest" description="Disordered" evidence="1">
    <location>
        <begin position="171"/>
        <end position="197"/>
    </location>
</feature>
<reference evidence="3" key="1">
    <citation type="submission" date="2020-07" db="EMBL/GenBank/DDBJ databases">
        <authorList>
            <person name="Nieuwenhuis M."/>
            <person name="Van De Peppel L.J.J."/>
        </authorList>
    </citation>
    <scope>NUCLEOTIDE SEQUENCE</scope>
    <source>
        <strain evidence="3">AP01</strain>
        <tissue evidence="3">Mycelium</tissue>
    </source>
</reference>
<dbReference type="SMART" id="SM00321">
    <property type="entry name" value="WSC"/>
    <property type="match status" value="1"/>
</dbReference>
<dbReference type="Proteomes" id="UP000775547">
    <property type="component" value="Unassembled WGS sequence"/>
</dbReference>
<dbReference type="PANTHER" id="PTHR43662:SF3">
    <property type="entry name" value="DOMAIN PROTEIN, PUTATIVE (AFU_ORTHOLOGUE AFUA_6G11970)-RELATED"/>
    <property type="match status" value="1"/>
</dbReference>
<dbReference type="EMBL" id="JABCKV010000121">
    <property type="protein sequence ID" value="KAG5643314.1"/>
    <property type="molecule type" value="Genomic_DNA"/>
</dbReference>
<dbReference type="PANTHER" id="PTHR43662">
    <property type="match status" value="1"/>
</dbReference>
<evidence type="ECO:0000259" key="2">
    <source>
        <dbReference type="PROSITE" id="PS51212"/>
    </source>
</evidence>
<comment type="caution">
    <text evidence="3">The sequence shown here is derived from an EMBL/GenBank/DDBJ whole genome shotgun (WGS) entry which is preliminary data.</text>
</comment>
<dbReference type="InterPro" id="IPR005197">
    <property type="entry name" value="Glyco_hydro_71"/>
</dbReference>
<dbReference type="Pfam" id="PF03659">
    <property type="entry name" value="Glyco_hydro_71"/>
    <property type="match status" value="1"/>
</dbReference>
<sequence length="301" mass="31570">MKNNSLGPIKGAQPDGTTWVNGFPHTAWFDLSQYYITAFRTGSYPAITQDVIYYWARPHPAAAQASSDGLGKPQGWDWTPDTLWAVVFSTAASTSVTLTVGSSTQTFNNLPKGLSKLQIPLAPGKITVKLVRNGNTLIQQSPSDYTYITNPQKYNYNVYVGAAKATSFANPPDLPPAPATSSSSSAPAPSATTPSTVSGWTSAGCFVDTSDRLLRGSSTSQGTMTTERCISICNGQGYTIAATEFGVECWCGSGVFKTGNAGTKADGACTLPCAGDATQKCGAAWRANVYLKPGVSASILS</sequence>
<reference evidence="3" key="2">
    <citation type="submission" date="2021-10" db="EMBL/GenBank/DDBJ databases">
        <title>Phylogenomics reveals ancestral predisposition of the termite-cultivated fungus Termitomyces towards a domesticated lifestyle.</title>
        <authorList>
            <person name="Auxier B."/>
            <person name="Grum-Grzhimaylo A."/>
            <person name="Cardenas M.E."/>
            <person name="Lodge J.D."/>
            <person name="Laessoe T."/>
            <person name="Pedersen O."/>
            <person name="Smith M.E."/>
            <person name="Kuyper T.W."/>
            <person name="Franco-Molano E.A."/>
            <person name="Baroni T.J."/>
            <person name="Aanen D.K."/>
        </authorList>
    </citation>
    <scope>NUCLEOTIDE SEQUENCE</scope>
    <source>
        <strain evidence="3">AP01</strain>
        <tissue evidence="3">Mycelium</tissue>
    </source>
</reference>
<feature type="compositionally biased region" description="Low complexity" evidence="1">
    <location>
        <begin position="179"/>
        <end position="196"/>
    </location>
</feature>
<keyword evidence="4" id="KW-1185">Reference proteome</keyword>
<dbReference type="GO" id="GO:0051118">
    <property type="term" value="F:glucan endo-1,3-alpha-glucosidase activity"/>
    <property type="evidence" value="ECO:0007669"/>
    <property type="project" value="InterPro"/>
</dbReference>
<name>A0A9P7G3T2_9AGAR</name>
<proteinExistence type="predicted"/>
<evidence type="ECO:0000313" key="3">
    <source>
        <dbReference type="EMBL" id="KAG5643314.1"/>
    </source>
</evidence>
<protein>
    <recommendedName>
        <fullName evidence="2">WSC domain-containing protein</fullName>
    </recommendedName>
</protein>
<accession>A0A9P7G3T2</accession>
<evidence type="ECO:0000313" key="4">
    <source>
        <dbReference type="Proteomes" id="UP000775547"/>
    </source>
</evidence>
<dbReference type="PROSITE" id="PS51212">
    <property type="entry name" value="WSC"/>
    <property type="match status" value="1"/>
</dbReference>
<dbReference type="Pfam" id="PF01822">
    <property type="entry name" value="WSC"/>
    <property type="match status" value="1"/>
</dbReference>
<dbReference type="InterPro" id="IPR002889">
    <property type="entry name" value="WSC_carb-bd"/>
</dbReference>
<evidence type="ECO:0000256" key="1">
    <source>
        <dbReference type="SAM" id="MobiDB-lite"/>
    </source>
</evidence>